<accession>A0A1A6AB63</accession>
<evidence type="ECO:0000313" key="1">
    <source>
        <dbReference type="EMBL" id="OBR87306.1"/>
    </source>
</evidence>
<dbReference type="VEuPathDB" id="FungiDB:I303_01508"/>
<dbReference type="EMBL" id="KI894028">
    <property type="protein sequence ID" value="OBR87306.1"/>
    <property type="molecule type" value="Genomic_DNA"/>
</dbReference>
<reference evidence="2" key="3">
    <citation type="submission" date="2024-02" db="EMBL/GenBank/DDBJ databases">
        <title>Comparative genomics of Cryptococcus and Kwoniella reveals pathogenesis evolution and contrasting modes of karyotype evolution via chromosome fusion or intercentromeric recombination.</title>
        <authorList>
            <person name="Coelho M.A."/>
            <person name="David-Palma M."/>
            <person name="Shea T."/>
            <person name="Bowers K."/>
            <person name="McGinley-Smith S."/>
            <person name="Mohammad A.W."/>
            <person name="Gnirke A."/>
            <person name="Yurkov A.M."/>
            <person name="Nowrousian M."/>
            <person name="Sun S."/>
            <person name="Cuomo C.A."/>
            <person name="Heitman J."/>
        </authorList>
    </citation>
    <scope>NUCLEOTIDE SEQUENCE</scope>
    <source>
        <strain evidence="2">CBS 10117</strain>
    </source>
</reference>
<sequence length="141" mass="15133">MNEKTLASAFAQDSEIMSKVRHTAVAATVSMCDYINNTSRLAGNSDLSPKKFYIDNRVKSSTNGKGTDIKLTLGPTPSHLTEPIVLASCYIPDPSIPALSNDFSAAWLDNRGHKTLWSTVNGAVRSLAPSSWASDSTTTVQ</sequence>
<dbReference type="Proteomes" id="UP000078595">
    <property type="component" value="Chromosome 2"/>
</dbReference>
<evidence type="ECO:0000313" key="3">
    <source>
        <dbReference type="Proteomes" id="UP000078595"/>
    </source>
</evidence>
<dbReference type="AlphaFoldDB" id="A0A1A6AB63"/>
<reference evidence="1" key="1">
    <citation type="submission" date="2013-07" db="EMBL/GenBank/DDBJ databases">
        <title>The Genome Sequence of Cryptococcus dejecticola CBS10117.</title>
        <authorList>
            <consortium name="The Broad Institute Genome Sequencing Platform"/>
            <person name="Cuomo C."/>
            <person name="Litvintseva A."/>
            <person name="Chen Y."/>
            <person name="Heitman J."/>
            <person name="Sun S."/>
            <person name="Springer D."/>
            <person name="Dromer F."/>
            <person name="Young S.K."/>
            <person name="Zeng Q."/>
            <person name="Gargeya S."/>
            <person name="Fitzgerald M."/>
            <person name="Abouelleil A."/>
            <person name="Alvarado L."/>
            <person name="Berlin A.M."/>
            <person name="Chapman S.B."/>
            <person name="Dewar J."/>
            <person name="Goldberg J."/>
            <person name="Griggs A."/>
            <person name="Gujja S."/>
            <person name="Hansen M."/>
            <person name="Howarth C."/>
            <person name="Imamovic A."/>
            <person name="Larimer J."/>
            <person name="McCowan C."/>
            <person name="Murphy C."/>
            <person name="Pearson M."/>
            <person name="Priest M."/>
            <person name="Roberts A."/>
            <person name="Saif S."/>
            <person name="Shea T."/>
            <person name="Sykes S."/>
            <person name="Wortman J."/>
            <person name="Nusbaum C."/>
            <person name="Birren B."/>
        </authorList>
    </citation>
    <scope>NUCLEOTIDE SEQUENCE [LARGE SCALE GENOMIC DNA]</scope>
    <source>
        <strain evidence="1">CBS 10117</strain>
    </source>
</reference>
<keyword evidence="3" id="KW-1185">Reference proteome</keyword>
<gene>
    <name evidence="1" type="ORF">I303_01508</name>
    <name evidence="2" type="ORF">I303_102351</name>
</gene>
<dbReference type="RefSeq" id="XP_018265148.1">
    <property type="nucleotide sequence ID" value="XM_018404867.1"/>
</dbReference>
<proteinExistence type="predicted"/>
<reference evidence="2" key="2">
    <citation type="submission" date="2013-07" db="EMBL/GenBank/DDBJ databases">
        <authorList>
            <consortium name="The Broad Institute Genome Sequencing Platform"/>
            <person name="Cuomo C."/>
            <person name="Litvintseva A."/>
            <person name="Chen Y."/>
            <person name="Heitman J."/>
            <person name="Sun S."/>
            <person name="Springer D."/>
            <person name="Dromer F."/>
            <person name="Young S.K."/>
            <person name="Zeng Q."/>
            <person name="Gargeya S."/>
            <person name="Fitzgerald M."/>
            <person name="Abouelleil A."/>
            <person name="Alvarado L."/>
            <person name="Berlin A.M."/>
            <person name="Chapman S.B."/>
            <person name="Dewar J."/>
            <person name="Goldberg J."/>
            <person name="Griggs A."/>
            <person name="Gujja S."/>
            <person name="Hansen M."/>
            <person name="Howarth C."/>
            <person name="Imamovic A."/>
            <person name="Larimer J."/>
            <person name="McCowan C."/>
            <person name="Murphy C."/>
            <person name="Pearson M."/>
            <person name="Priest M."/>
            <person name="Roberts A."/>
            <person name="Saif S."/>
            <person name="Shea T."/>
            <person name="Sykes S."/>
            <person name="Wortman J."/>
            <person name="Nusbaum C."/>
            <person name="Birren B."/>
        </authorList>
    </citation>
    <scope>NUCLEOTIDE SEQUENCE</scope>
    <source>
        <strain evidence="2">CBS 10117</strain>
    </source>
</reference>
<organism evidence="1">
    <name type="scientific">Kwoniella dejecticola CBS 10117</name>
    <dbReference type="NCBI Taxonomy" id="1296121"/>
    <lineage>
        <taxon>Eukaryota</taxon>
        <taxon>Fungi</taxon>
        <taxon>Dikarya</taxon>
        <taxon>Basidiomycota</taxon>
        <taxon>Agaricomycotina</taxon>
        <taxon>Tremellomycetes</taxon>
        <taxon>Tremellales</taxon>
        <taxon>Cryptococcaceae</taxon>
        <taxon>Kwoniella</taxon>
    </lineage>
</organism>
<dbReference type="GeneID" id="28965207"/>
<dbReference type="KEGG" id="kdj:28965207"/>
<name>A0A1A6AB63_9TREE</name>
<protein>
    <submittedName>
        <fullName evidence="1">Uncharacterized protein</fullName>
    </submittedName>
</protein>
<evidence type="ECO:0000313" key="2">
    <source>
        <dbReference type="EMBL" id="WWC59789.1"/>
    </source>
</evidence>
<dbReference type="EMBL" id="CP144531">
    <property type="protein sequence ID" value="WWC59789.1"/>
    <property type="molecule type" value="Genomic_DNA"/>
</dbReference>